<comment type="catalytic activity">
    <reaction evidence="6">
        <text>guanosine(527) in 16S rRNA + S-adenosyl-L-methionine = N(7)-methylguanosine(527) in 16S rRNA + S-adenosyl-L-homocysteine</text>
        <dbReference type="Rhea" id="RHEA:42732"/>
        <dbReference type="Rhea" id="RHEA-COMP:10209"/>
        <dbReference type="Rhea" id="RHEA-COMP:10210"/>
        <dbReference type="ChEBI" id="CHEBI:57856"/>
        <dbReference type="ChEBI" id="CHEBI:59789"/>
        <dbReference type="ChEBI" id="CHEBI:74269"/>
        <dbReference type="ChEBI" id="CHEBI:74480"/>
        <dbReference type="EC" id="2.1.1.170"/>
    </reaction>
</comment>
<dbReference type="Gene3D" id="3.40.50.150">
    <property type="entry name" value="Vaccinia Virus protein VP39"/>
    <property type="match status" value="1"/>
</dbReference>
<evidence type="ECO:0000313" key="7">
    <source>
        <dbReference type="EMBL" id="KAB7652617.1"/>
    </source>
</evidence>
<comment type="subcellular location">
    <subcellularLocation>
        <location evidence="6">Cytoplasm</location>
    </subcellularLocation>
</comment>
<feature type="binding site" evidence="6">
    <location>
        <position position="84"/>
    </location>
    <ligand>
        <name>S-adenosyl-L-methionine</name>
        <dbReference type="ChEBI" id="CHEBI:59789"/>
    </ligand>
</feature>
<organism evidence="7 8">
    <name type="scientific">Sutterella seckii</name>
    <dbReference type="NCBI Taxonomy" id="1944635"/>
    <lineage>
        <taxon>Bacteria</taxon>
        <taxon>Pseudomonadati</taxon>
        <taxon>Pseudomonadota</taxon>
        <taxon>Betaproteobacteria</taxon>
        <taxon>Burkholderiales</taxon>
        <taxon>Sutterellaceae</taxon>
        <taxon>Sutterella</taxon>
    </lineage>
</organism>
<evidence type="ECO:0000256" key="3">
    <source>
        <dbReference type="ARBA" id="ARBA00022603"/>
    </source>
</evidence>
<keyword evidence="2 6" id="KW-0698">rRNA processing</keyword>
<keyword evidence="5 6" id="KW-0949">S-adenosyl-L-methionine</keyword>
<accession>A0AAI9SFD8</accession>
<feature type="binding site" evidence="6">
    <location>
        <position position="89"/>
    </location>
    <ligand>
        <name>S-adenosyl-L-methionine</name>
        <dbReference type="ChEBI" id="CHEBI:59789"/>
    </ligand>
</feature>
<dbReference type="EMBL" id="WEHW01000002">
    <property type="protein sequence ID" value="KAB7652617.1"/>
    <property type="molecule type" value="Genomic_DNA"/>
</dbReference>
<keyword evidence="3 6" id="KW-0489">Methyltransferase</keyword>
<name>A0AAI9SFD8_9BURK</name>
<evidence type="ECO:0000256" key="2">
    <source>
        <dbReference type="ARBA" id="ARBA00022552"/>
    </source>
</evidence>
<dbReference type="RefSeq" id="WP_139688330.1">
    <property type="nucleotide sequence ID" value="NZ_WEHW01000002.1"/>
</dbReference>
<comment type="caution">
    <text evidence="7">The sequence shown here is derived from an EMBL/GenBank/DDBJ whole genome shotgun (WGS) entry which is preliminary data.</text>
</comment>
<dbReference type="PANTHER" id="PTHR31760">
    <property type="entry name" value="S-ADENOSYL-L-METHIONINE-DEPENDENT METHYLTRANSFERASES SUPERFAMILY PROTEIN"/>
    <property type="match status" value="1"/>
</dbReference>
<gene>
    <name evidence="6 7" type="primary">rsmG</name>
    <name evidence="7" type="ORF">GBM96_01480</name>
</gene>
<evidence type="ECO:0000313" key="8">
    <source>
        <dbReference type="Proteomes" id="UP000469462"/>
    </source>
</evidence>
<evidence type="ECO:0000256" key="1">
    <source>
        <dbReference type="ARBA" id="ARBA00022490"/>
    </source>
</evidence>
<dbReference type="GO" id="GO:0005829">
    <property type="term" value="C:cytosol"/>
    <property type="evidence" value="ECO:0007669"/>
    <property type="project" value="TreeGrafter"/>
</dbReference>
<dbReference type="Pfam" id="PF02527">
    <property type="entry name" value="GidB"/>
    <property type="match status" value="1"/>
</dbReference>
<dbReference type="PANTHER" id="PTHR31760:SF0">
    <property type="entry name" value="S-ADENOSYL-L-METHIONINE-DEPENDENT METHYLTRANSFERASES SUPERFAMILY PROTEIN"/>
    <property type="match status" value="1"/>
</dbReference>
<dbReference type="CDD" id="cd02440">
    <property type="entry name" value="AdoMet_MTases"/>
    <property type="match status" value="1"/>
</dbReference>
<comment type="function">
    <text evidence="6">Specifically methylates the N7 position of guanine in position 527 of 16S rRNA.</text>
</comment>
<dbReference type="Proteomes" id="UP000469462">
    <property type="component" value="Unassembled WGS sequence"/>
</dbReference>
<sequence length="217" mass="23756">MNSIAIDSSMLRAGLEAEGLSVDEKTIHSFLGYAALLLKWNRVYNLTAIRRPEEVLTHHLLDSAALVPWLRRVSPDAKNILDVGCGGGLPSVPVAILRPDLEVTGVDAVGKKAAFVNQAAIELGLRNLRARHSRVEKLQGEWDMITSRAFASLSDFVTLTRPLLSPGGRWLAMKGAKTEEEIAELPDGINVELLEPIDVPGLEETRHLIVLSQSLER</sequence>
<evidence type="ECO:0000256" key="6">
    <source>
        <dbReference type="HAMAP-Rule" id="MF_00074"/>
    </source>
</evidence>
<dbReference type="InterPro" id="IPR003682">
    <property type="entry name" value="rRNA_ssu_MeTfrase_G"/>
</dbReference>
<feature type="binding site" evidence="6">
    <location>
        <position position="148"/>
    </location>
    <ligand>
        <name>S-adenosyl-L-methionine</name>
        <dbReference type="ChEBI" id="CHEBI:59789"/>
    </ligand>
</feature>
<protein>
    <recommendedName>
        <fullName evidence="6">Ribosomal RNA small subunit methyltransferase G</fullName>
        <ecNumber evidence="6">2.1.1.170</ecNumber>
    </recommendedName>
    <alternativeName>
        <fullName evidence="6">16S rRNA 7-methylguanosine methyltransferase</fullName>
        <shortName evidence="6">16S rRNA m7G methyltransferase</shortName>
    </alternativeName>
</protein>
<comment type="similarity">
    <text evidence="6">Belongs to the methyltransferase superfamily. RNA methyltransferase RsmG family.</text>
</comment>
<keyword evidence="1 6" id="KW-0963">Cytoplasm</keyword>
<dbReference type="GO" id="GO:0070043">
    <property type="term" value="F:rRNA (guanine-N7-)-methyltransferase activity"/>
    <property type="evidence" value="ECO:0007669"/>
    <property type="project" value="UniProtKB-UniRule"/>
</dbReference>
<keyword evidence="4 6" id="KW-0808">Transferase</keyword>
<dbReference type="EC" id="2.1.1.170" evidence="6"/>
<proteinExistence type="inferred from homology"/>
<keyword evidence="8" id="KW-1185">Reference proteome</keyword>
<evidence type="ECO:0000256" key="5">
    <source>
        <dbReference type="ARBA" id="ARBA00022691"/>
    </source>
</evidence>
<dbReference type="InterPro" id="IPR029063">
    <property type="entry name" value="SAM-dependent_MTases_sf"/>
</dbReference>
<reference evidence="7 8" key="1">
    <citation type="submission" date="2019-10" db="EMBL/GenBank/DDBJ databases">
        <title>Genome diversity of Sutterella seckii.</title>
        <authorList>
            <person name="Chaplin A.V."/>
            <person name="Sokolova S.R."/>
            <person name="Mosin K.A."/>
            <person name="Ivanova E.L."/>
            <person name="Kochetkova T.O."/>
            <person name="Goltsov A.Y."/>
            <person name="Trofimov D.Y."/>
            <person name="Efimov B.A."/>
        </authorList>
    </citation>
    <scope>NUCLEOTIDE SEQUENCE [LARGE SCALE GENOMIC DNA]</scope>
    <source>
        <strain evidence="7 8">ASD3426</strain>
    </source>
</reference>
<feature type="binding site" evidence="6">
    <location>
        <begin position="135"/>
        <end position="136"/>
    </location>
    <ligand>
        <name>S-adenosyl-L-methionine</name>
        <dbReference type="ChEBI" id="CHEBI:59789"/>
    </ligand>
</feature>
<evidence type="ECO:0000256" key="4">
    <source>
        <dbReference type="ARBA" id="ARBA00022679"/>
    </source>
</evidence>
<dbReference type="SUPFAM" id="SSF53335">
    <property type="entry name" value="S-adenosyl-L-methionine-dependent methyltransferases"/>
    <property type="match status" value="1"/>
</dbReference>
<dbReference type="PIRSF" id="PIRSF003078">
    <property type="entry name" value="GidB"/>
    <property type="match status" value="1"/>
</dbReference>
<dbReference type="HAMAP" id="MF_00074">
    <property type="entry name" value="16SrRNA_methyltr_G"/>
    <property type="match status" value="1"/>
</dbReference>
<dbReference type="AlphaFoldDB" id="A0AAI9SFD8"/>
<comment type="caution">
    <text evidence="6">Lacks conserved residue(s) required for the propagation of feature annotation.</text>
</comment>
<dbReference type="NCBIfam" id="TIGR00138">
    <property type="entry name" value="rsmG_gidB"/>
    <property type="match status" value="1"/>
</dbReference>